<keyword evidence="3" id="KW-1185">Reference proteome</keyword>
<dbReference type="Proteomes" id="UP001059041">
    <property type="component" value="Linkage Group LG1"/>
</dbReference>
<evidence type="ECO:0000313" key="3">
    <source>
        <dbReference type="Proteomes" id="UP001059041"/>
    </source>
</evidence>
<sequence>MVEYCHSEVRGDDRIADKACVVQCLFGEAKLTRLKARPTLSAVLEAEEREDLILELQNAITDLHQEMSLKEQQELHKLQHLLQLETRVKELQEQTQSSEETIAQLRQELNERTESNSALQNV</sequence>
<accession>A0A9W7X3M6</accession>
<comment type="caution">
    <text evidence="2">The sequence shown here is derived from an EMBL/GenBank/DDBJ whole genome shotgun (WGS) entry which is preliminary data.</text>
</comment>
<organism evidence="2 3">
    <name type="scientific">Triplophysa rosa</name>
    <name type="common">Cave loach</name>
    <dbReference type="NCBI Taxonomy" id="992332"/>
    <lineage>
        <taxon>Eukaryota</taxon>
        <taxon>Metazoa</taxon>
        <taxon>Chordata</taxon>
        <taxon>Craniata</taxon>
        <taxon>Vertebrata</taxon>
        <taxon>Euteleostomi</taxon>
        <taxon>Actinopterygii</taxon>
        <taxon>Neopterygii</taxon>
        <taxon>Teleostei</taxon>
        <taxon>Ostariophysi</taxon>
        <taxon>Cypriniformes</taxon>
        <taxon>Nemacheilidae</taxon>
        <taxon>Triplophysa</taxon>
    </lineage>
</organism>
<protein>
    <submittedName>
        <fullName evidence="2">Coiled-coil domain-containing protein 19</fullName>
    </submittedName>
</protein>
<gene>
    <name evidence="2" type="ORF">IRJ41_005776</name>
</gene>
<feature type="coiled-coil region" evidence="1">
    <location>
        <begin position="46"/>
        <end position="122"/>
    </location>
</feature>
<reference evidence="2" key="1">
    <citation type="submission" date="2021-02" db="EMBL/GenBank/DDBJ databases">
        <title>Comparative genomics reveals that relaxation of natural selection precedes convergent phenotypic evolution of cavefish.</title>
        <authorList>
            <person name="Peng Z."/>
        </authorList>
    </citation>
    <scope>NUCLEOTIDE SEQUENCE</scope>
    <source>
        <tissue evidence="2">Muscle</tissue>
    </source>
</reference>
<dbReference type="EMBL" id="JAFHDT010000001">
    <property type="protein sequence ID" value="KAI7813992.1"/>
    <property type="molecule type" value="Genomic_DNA"/>
</dbReference>
<evidence type="ECO:0000313" key="2">
    <source>
        <dbReference type="EMBL" id="KAI7813992.1"/>
    </source>
</evidence>
<keyword evidence="1" id="KW-0175">Coiled coil</keyword>
<name>A0A9W7X3M6_TRIRA</name>
<evidence type="ECO:0000256" key="1">
    <source>
        <dbReference type="SAM" id="Coils"/>
    </source>
</evidence>
<dbReference type="AlphaFoldDB" id="A0A9W7X3M6"/>
<proteinExistence type="predicted"/>